<name>A0A8S5SZF5_9CAUD</name>
<evidence type="ECO:0000313" key="1">
    <source>
        <dbReference type="EMBL" id="DAF56393.1"/>
    </source>
</evidence>
<protein>
    <submittedName>
        <fullName evidence="1">50S ribosomal subunit</fullName>
    </submittedName>
</protein>
<sequence>MTLEETIGILEKDIHTDPPKSAITARKHDKAILMAIKALEKQIPKKPIILDTLNGDIDYECPLCGRQVMADAESRNKYCGECGCKFDWSEIDTRSEA</sequence>
<reference evidence="1" key="1">
    <citation type="journal article" date="2021" name="Proc. Natl. Acad. Sci. U.S.A.">
        <title>A Catalog of Tens of Thousands of Viruses from Human Metagenomes Reveals Hidden Associations with Chronic Diseases.</title>
        <authorList>
            <person name="Tisza M.J."/>
            <person name="Buck C.B."/>
        </authorList>
    </citation>
    <scope>NUCLEOTIDE SEQUENCE</scope>
    <source>
        <strain evidence="1">Ct0Qb19</strain>
    </source>
</reference>
<dbReference type="EMBL" id="BK032715">
    <property type="protein sequence ID" value="DAF56393.1"/>
    <property type="molecule type" value="Genomic_DNA"/>
</dbReference>
<organism evidence="1">
    <name type="scientific">Myoviridae sp. ct0Qb19</name>
    <dbReference type="NCBI Taxonomy" id="2827653"/>
    <lineage>
        <taxon>Viruses</taxon>
        <taxon>Duplodnaviria</taxon>
        <taxon>Heunggongvirae</taxon>
        <taxon>Uroviricota</taxon>
        <taxon>Caudoviricetes</taxon>
    </lineage>
</organism>
<accession>A0A8S5SZF5</accession>
<proteinExistence type="predicted"/>